<evidence type="ECO:0000313" key="2">
    <source>
        <dbReference type="Proteomes" id="UP001374803"/>
    </source>
</evidence>
<gene>
    <name evidence="1" type="ORF">LVJ94_48160</name>
</gene>
<dbReference type="EMBL" id="CP089983">
    <property type="protein sequence ID" value="WXB04657.1"/>
    <property type="molecule type" value="Genomic_DNA"/>
</dbReference>
<dbReference type="RefSeq" id="WP_394834301.1">
    <property type="nucleotide sequence ID" value="NZ_CP089929.1"/>
</dbReference>
<proteinExistence type="predicted"/>
<keyword evidence="2" id="KW-1185">Reference proteome</keyword>
<accession>A0ABZ2L156</accession>
<reference evidence="1" key="1">
    <citation type="submission" date="2021-12" db="EMBL/GenBank/DDBJ databases">
        <title>Discovery of the Pendulisporaceae a myxobacterial family with distinct sporulation behavior and unique specialized metabolism.</title>
        <authorList>
            <person name="Garcia R."/>
            <person name="Popoff A."/>
            <person name="Bader C.D."/>
            <person name="Loehr J."/>
            <person name="Walesch S."/>
            <person name="Walt C."/>
            <person name="Boldt J."/>
            <person name="Bunk B."/>
            <person name="Haeckl F.J.F.P.J."/>
            <person name="Gunesch A.P."/>
            <person name="Birkelbach J."/>
            <person name="Nuebel U."/>
            <person name="Pietschmann T."/>
            <person name="Bach T."/>
            <person name="Mueller R."/>
        </authorList>
    </citation>
    <scope>NUCLEOTIDE SEQUENCE</scope>
    <source>
        <strain evidence="1">MSr11367</strain>
    </source>
</reference>
<evidence type="ECO:0000313" key="1">
    <source>
        <dbReference type="EMBL" id="WXB04657.1"/>
    </source>
</evidence>
<name>A0ABZ2L156_9BACT</name>
<protein>
    <submittedName>
        <fullName evidence="1">Uncharacterized protein</fullName>
    </submittedName>
</protein>
<organism evidence="1 2">
    <name type="scientific">Pendulispora rubella</name>
    <dbReference type="NCBI Taxonomy" id="2741070"/>
    <lineage>
        <taxon>Bacteria</taxon>
        <taxon>Pseudomonadati</taxon>
        <taxon>Myxococcota</taxon>
        <taxon>Myxococcia</taxon>
        <taxon>Myxococcales</taxon>
        <taxon>Sorangiineae</taxon>
        <taxon>Pendulisporaceae</taxon>
        <taxon>Pendulispora</taxon>
    </lineage>
</organism>
<dbReference type="Proteomes" id="UP001374803">
    <property type="component" value="Chromosome"/>
</dbReference>
<sequence length="46" mass="5400">MVLRDLVRETYYQRRAPVYDVTSHHGIAFFDDDLPRSRCTPSWAAS</sequence>